<reference evidence="1 2" key="1">
    <citation type="submission" date="2024-06" db="EMBL/GenBank/DDBJ databases">
        <title>Chitinophaga defluvii sp. nov., isolated from municipal sewage.</title>
        <authorList>
            <person name="Zhang L."/>
        </authorList>
    </citation>
    <scope>NUCLEOTIDE SEQUENCE [LARGE SCALE GENOMIC DNA]</scope>
    <source>
        <strain evidence="1 2">H8</strain>
    </source>
</reference>
<protein>
    <recommendedName>
        <fullName evidence="3">T9SS C-terminal target domain-containing protein</fullName>
    </recommendedName>
</protein>
<keyword evidence="2" id="KW-1185">Reference proteome</keyword>
<dbReference type="RefSeq" id="WP_354660667.1">
    <property type="nucleotide sequence ID" value="NZ_JBEXAC010000001.1"/>
</dbReference>
<organism evidence="1 2">
    <name type="scientific">Chitinophaga defluvii</name>
    <dbReference type="NCBI Taxonomy" id="3163343"/>
    <lineage>
        <taxon>Bacteria</taxon>
        <taxon>Pseudomonadati</taxon>
        <taxon>Bacteroidota</taxon>
        <taxon>Chitinophagia</taxon>
        <taxon>Chitinophagales</taxon>
        <taxon>Chitinophagaceae</taxon>
        <taxon>Chitinophaga</taxon>
    </lineage>
</organism>
<dbReference type="EMBL" id="JBEXAC010000001">
    <property type="protein sequence ID" value="MET6998032.1"/>
    <property type="molecule type" value="Genomic_DNA"/>
</dbReference>
<proteinExistence type="predicted"/>
<dbReference type="PROSITE" id="PS51257">
    <property type="entry name" value="PROKAR_LIPOPROTEIN"/>
    <property type="match status" value="1"/>
</dbReference>
<sequence length="462" mass="48276">MKTKVVYAVALAVIALGACKKDTQPVAERPLDAATIILPNGGTLPNVVNAGDILQLNAGGTYILDGKCYIDSLAKIVIGKGATIKGVKKGTPQAASALIVCRGGMIDAKGDSISPIVFTSNELSKASGDWGGIVVLGKSTVNKVNPAIEGVDLPSLPVGIDNVNYGGNTPADSSGRLEYIKILFAGASISPNNELNGLTLGGVGSRTSVHHIYVYAGADDAFEFFGGTVNASYLIAHSPNDDCFDFDFGYTGKIQYALSILKTNANVFNADANGIESDNDNPPSSDIPFTRPVISNMTIIGGSTAAVTGSLHGNRWRRNSTLQMRNSIVMGYGTSSLAGVVFETGAVNTNFQKNLVHSFGAISNTVLNANNNQYITGATANDSMRLRAPFGNWDVDPATGLTTSFTFDARPVRTGIPAALSPARQGADFTVVPFTTGFDIVTYRGAFDPTLPTAAGWTKFAL</sequence>
<gene>
    <name evidence="1" type="ORF">ABR189_11655</name>
</gene>
<evidence type="ECO:0000313" key="2">
    <source>
        <dbReference type="Proteomes" id="UP001549749"/>
    </source>
</evidence>
<dbReference type="Proteomes" id="UP001549749">
    <property type="component" value="Unassembled WGS sequence"/>
</dbReference>
<evidence type="ECO:0008006" key="3">
    <source>
        <dbReference type="Google" id="ProtNLM"/>
    </source>
</evidence>
<accession>A0ABV2T5X9</accession>
<evidence type="ECO:0000313" key="1">
    <source>
        <dbReference type="EMBL" id="MET6998032.1"/>
    </source>
</evidence>
<comment type="caution">
    <text evidence="1">The sequence shown here is derived from an EMBL/GenBank/DDBJ whole genome shotgun (WGS) entry which is preliminary data.</text>
</comment>
<dbReference type="PANTHER" id="PTHR41339:SF1">
    <property type="entry name" value="SECRETED PROTEIN"/>
    <property type="match status" value="1"/>
</dbReference>
<dbReference type="PANTHER" id="PTHR41339">
    <property type="entry name" value="LIPL48"/>
    <property type="match status" value="1"/>
</dbReference>
<name>A0ABV2T5X9_9BACT</name>